<dbReference type="Gene3D" id="3.40.50.720">
    <property type="entry name" value="NAD(P)-binding Rossmann-like Domain"/>
    <property type="match status" value="1"/>
</dbReference>
<dbReference type="EC" id="2.7.7.80" evidence="8"/>
<dbReference type="FunFam" id="3.40.50.720:FF:000033">
    <property type="entry name" value="Adenylyltransferase and sulfurtransferase MOCS3"/>
    <property type="match status" value="1"/>
</dbReference>
<comment type="caution">
    <text evidence="14">The sequence shown here is derived from an EMBL/GenBank/DDBJ whole genome shotgun (WGS) entry which is preliminary data.</text>
</comment>
<keyword evidence="14" id="KW-0548">Nucleotidyltransferase</keyword>
<protein>
    <recommendedName>
        <fullName evidence="9">Molybdopterin-synthase adenylyltransferase</fullName>
        <ecNumber evidence="8">2.7.7.80</ecNumber>
    </recommendedName>
    <alternativeName>
        <fullName evidence="12">MoaD protein adenylase</fullName>
    </alternativeName>
    <alternativeName>
        <fullName evidence="10">Molybdopterin-converting factor subunit 1 adenylase</fullName>
    </alternativeName>
    <alternativeName>
        <fullName evidence="11">Sulfur carrier protein MoaD adenylyltransferase</fullName>
    </alternativeName>
</protein>
<keyword evidence="3" id="KW-0547">Nucleotide-binding</keyword>
<evidence type="ECO:0000256" key="7">
    <source>
        <dbReference type="ARBA" id="ARBA00063809"/>
    </source>
</evidence>
<name>A0A846MPS1_9BACT</name>
<feature type="domain" description="Rhodanese" evidence="13">
    <location>
        <begin position="275"/>
        <end position="362"/>
    </location>
</feature>
<evidence type="ECO:0000256" key="10">
    <source>
        <dbReference type="ARBA" id="ARBA00075110"/>
    </source>
</evidence>
<keyword evidence="4" id="KW-0067">ATP-binding</keyword>
<accession>A0A846MPS1</accession>
<keyword evidence="2 14" id="KW-0808">Transferase</keyword>
<dbReference type="GO" id="GO:0008146">
    <property type="term" value="F:sulfotransferase activity"/>
    <property type="evidence" value="ECO:0007669"/>
    <property type="project" value="TreeGrafter"/>
</dbReference>
<dbReference type="PROSITE" id="PS50206">
    <property type="entry name" value="RHODANESE_3"/>
    <property type="match status" value="1"/>
</dbReference>
<evidence type="ECO:0000256" key="2">
    <source>
        <dbReference type="ARBA" id="ARBA00022679"/>
    </source>
</evidence>
<dbReference type="Pfam" id="PF00899">
    <property type="entry name" value="ThiF"/>
    <property type="match status" value="1"/>
</dbReference>
<dbReference type="Proteomes" id="UP000537126">
    <property type="component" value="Unassembled WGS sequence"/>
</dbReference>
<evidence type="ECO:0000256" key="9">
    <source>
        <dbReference type="ARBA" id="ARBA00073635"/>
    </source>
</evidence>
<dbReference type="InterPro" id="IPR001763">
    <property type="entry name" value="Rhodanese-like_dom"/>
</dbReference>
<evidence type="ECO:0000256" key="5">
    <source>
        <dbReference type="ARBA" id="ARBA00052218"/>
    </source>
</evidence>
<dbReference type="SUPFAM" id="SSF69572">
    <property type="entry name" value="Activating enzymes of the ubiquitin-like proteins"/>
    <property type="match status" value="1"/>
</dbReference>
<dbReference type="AlphaFoldDB" id="A0A846MPS1"/>
<proteinExistence type="inferred from homology"/>
<dbReference type="PANTHER" id="PTHR10953">
    <property type="entry name" value="UBIQUITIN-ACTIVATING ENZYME E1"/>
    <property type="match status" value="1"/>
</dbReference>
<dbReference type="GO" id="GO:0008641">
    <property type="term" value="F:ubiquitin-like modifier activating enzyme activity"/>
    <property type="evidence" value="ECO:0007669"/>
    <property type="project" value="InterPro"/>
</dbReference>
<evidence type="ECO:0000256" key="4">
    <source>
        <dbReference type="ARBA" id="ARBA00022840"/>
    </source>
</evidence>
<evidence type="ECO:0000256" key="6">
    <source>
        <dbReference type="ARBA" id="ARBA00055169"/>
    </source>
</evidence>
<comment type="function">
    <text evidence="6">Catalyzes the adenylation by ATP of the carboxyl group of the C-terminal glycine of sulfur carrier protein MoaD.</text>
</comment>
<reference evidence="14 15" key="1">
    <citation type="submission" date="2020-03" db="EMBL/GenBank/DDBJ databases">
        <title>Genomic Encyclopedia of Type Strains, Phase IV (KMG-IV): sequencing the most valuable type-strain genomes for metagenomic binning, comparative biology and taxonomic classification.</title>
        <authorList>
            <person name="Goeker M."/>
        </authorList>
    </citation>
    <scope>NUCLEOTIDE SEQUENCE [LARGE SCALE GENOMIC DNA]</scope>
    <source>
        <strain evidence="14 15">DSM 5718</strain>
    </source>
</reference>
<dbReference type="Pfam" id="PF00581">
    <property type="entry name" value="Rhodanese"/>
    <property type="match status" value="1"/>
</dbReference>
<organism evidence="14 15">
    <name type="scientific">Thermonema lapsum</name>
    <dbReference type="NCBI Taxonomy" id="28195"/>
    <lineage>
        <taxon>Bacteria</taxon>
        <taxon>Pseudomonadati</taxon>
        <taxon>Bacteroidota</taxon>
        <taxon>Cytophagia</taxon>
        <taxon>Cytophagales</taxon>
        <taxon>Thermonemataceae</taxon>
        <taxon>Thermonema</taxon>
    </lineage>
</organism>
<gene>
    <name evidence="14" type="ORF">FHS56_000945</name>
</gene>
<dbReference type="CDD" id="cd00158">
    <property type="entry name" value="RHOD"/>
    <property type="match status" value="1"/>
</dbReference>
<sequence length="368" mass="40925">MLSTEENLRYDRHLRLQGFGLDAQLRLKQAKVLVIGAGGLGCPVLQYLAAAGVGTIGIVDGDTVSLSNLQRQPLYTPADIGKNKAETAAERLRAFNPLITYEVYPFFLTAENAVELIARFDVVVDGSDSFATRYLVNDACVIARRPLVYGAVFRFEGQVAVFNYQGSATYRCLFPEPPLPHQMPACSEAGVLGVLPGVVGLWQATEVIKLLTGIAKPLVNTLMTIDLLHNRTETFHFYPNPDNLNIDAIRPIEWTCSAETVRVLKVEDFLKWQAEHKPFALLDVRTEEEYAQENIGGVLCPLSEVEQRFAPPAHTQTLVVLCQGGVRARQAAARLQQRYPQYEFWVLEGGLNALRHYRNLAPECHGMK</sequence>
<dbReference type="RefSeq" id="WP_166918695.1">
    <property type="nucleotide sequence ID" value="NZ_JAASRN010000001.1"/>
</dbReference>
<dbReference type="InterPro" id="IPR036873">
    <property type="entry name" value="Rhodanese-like_dom_sf"/>
</dbReference>
<evidence type="ECO:0000256" key="3">
    <source>
        <dbReference type="ARBA" id="ARBA00022741"/>
    </source>
</evidence>
<evidence type="ECO:0000256" key="12">
    <source>
        <dbReference type="ARBA" id="ARBA00078531"/>
    </source>
</evidence>
<dbReference type="InterPro" id="IPR035985">
    <property type="entry name" value="Ubiquitin-activating_enz"/>
</dbReference>
<dbReference type="NCBIfam" id="NF004281">
    <property type="entry name" value="PRK05690.1"/>
    <property type="match status" value="1"/>
</dbReference>
<keyword evidence="15" id="KW-1185">Reference proteome</keyword>
<comment type="subunit">
    <text evidence="7">Homodimer. Forms a stable heterotetrameric complex of 2 MoeB and 2 MoaD during adenylation of MoaD.</text>
</comment>
<evidence type="ECO:0000313" key="15">
    <source>
        <dbReference type="Proteomes" id="UP000537126"/>
    </source>
</evidence>
<evidence type="ECO:0000259" key="13">
    <source>
        <dbReference type="PROSITE" id="PS50206"/>
    </source>
</evidence>
<evidence type="ECO:0000256" key="11">
    <source>
        <dbReference type="ARBA" id="ARBA00075328"/>
    </source>
</evidence>
<dbReference type="EMBL" id="JAASRN010000001">
    <property type="protein sequence ID" value="NIK73459.1"/>
    <property type="molecule type" value="Genomic_DNA"/>
</dbReference>
<comment type="catalytic activity">
    <reaction evidence="5">
        <text>[molybdopterin-synthase sulfur-carrier protein]-C-terminal Gly-Gly + ATP + H(+) = [molybdopterin-synthase sulfur-carrier protein]-C-terminal Gly-Gly-AMP + diphosphate</text>
        <dbReference type="Rhea" id="RHEA:43616"/>
        <dbReference type="Rhea" id="RHEA-COMP:12159"/>
        <dbReference type="Rhea" id="RHEA-COMP:12202"/>
        <dbReference type="ChEBI" id="CHEBI:15378"/>
        <dbReference type="ChEBI" id="CHEBI:30616"/>
        <dbReference type="ChEBI" id="CHEBI:33019"/>
        <dbReference type="ChEBI" id="CHEBI:90618"/>
        <dbReference type="ChEBI" id="CHEBI:90778"/>
        <dbReference type="EC" id="2.7.7.80"/>
    </reaction>
</comment>
<dbReference type="SMART" id="SM00450">
    <property type="entry name" value="RHOD"/>
    <property type="match status" value="1"/>
</dbReference>
<dbReference type="InterPro" id="IPR000594">
    <property type="entry name" value="ThiF_NAD_FAD-bd"/>
</dbReference>
<dbReference type="GO" id="GO:0004792">
    <property type="term" value="F:thiosulfate-cyanide sulfurtransferase activity"/>
    <property type="evidence" value="ECO:0007669"/>
    <property type="project" value="TreeGrafter"/>
</dbReference>
<dbReference type="CDD" id="cd00757">
    <property type="entry name" value="ThiF_MoeB_HesA_family"/>
    <property type="match status" value="1"/>
</dbReference>
<dbReference type="GO" id="GO:0061605">
    <property type="term" value="F:molybdopterin-synthase adenylyltransferase activity"/>
    <property type="evidence" value="ECO:0007669"/>
    <property type="project" value="UniProtKB-EC"/>
</dbReference>
<dbReference type="InterPro" id="IPR045886">
    <property type="entry name" value="ThiF/MoeB/HesA"/>
</dbReference>
<dbReference type="PANTHER" id="PTHR10953:SF102">
    <property type="entry name" value="ADENYLYLTRANSFERASE AND SULFURTRANSFERASE MOCS3"/>
    <property type="match status" value="1"/>
</dbReference>
<evidence type="ECO:0000256" key="8">
    <source>
        <dbReference type="ARBA" id="ARBA00066884"/>
    </source>
</evidence>
<dbReference type="GO" id="GO:0005829">
    <property type="term" value="C:cytosol"/>
    <property type="evidence" value="ECO:0007669"/>
    <property type="project" value="TreeGrafter"/>
</dbReference>
<evidence type="ECO:0000313" key="14">
    <source>
        <dbReference type="EMBL" id="NIK73459.1"/>
    </source>
</evidence>
<evidence type="ECO:0000256" key="1">
    <source>
        <dbReference type="ARBA" id="ARBA00009919"/>
    </source>
</evidence>
<comment type="similarity">
    <text evidence="1">Belongs to the HesA/MoeB/ThiF family.</text>
</comment>
<dbReference type="GO" id="GO:0005524">
    <property type="term" value="F:ATP binding"/>
    <property type="evidence" value="ECO:0007669"/>
    <property type="project" value="UniProtKB-KW"/>
</dbReference>
<dbReference type="Gene3D" id="3.40.250.10">
    <property type="entry name" value="Rhodanese-like domain"/>
    <property type="match status" value="1"/>
</dbReference>